<name>A0A8K0RDD4_9PLEO</name>
<dbReference type="EMBL" id="JAGMVJ010000003">
    <property type="protein sequence ID" value="KAH7092292.1"/>
    <property type="molecule type" value="Genomic_DNA"/>
</dbReference>
<evidence type="ECO:0000259" key="1">
    <source>
        <dbReference type="Pfam" id="PF06985"/>
    </source>
</evidence>
<evidence type="ECO:0000313" key="2">
    <source>
        <dbReference type="EMBL" id="KAH7092292.1"/>
    </source>
</evidence>
<dbReference type="PANTHER" id="PTHR33112:SF16">
    <property type="entry name" value="HETEROKARYON INCOMPATIBILITY DOMAIN-CONTAINING PROTEIN"/>
    <property type="match status" value="1"/>
</dbReference>
<organism evidence="2 3">
    <name type="scientific">Paraphoma chrysanthemicola</name>
    <dbReference type="NCBI Taxonomy" id="798071"/>
    <lineage>
        <taxon>Eukaryota</taxon>
        <taxon>Fungi</taxon>
        <taxon>Dikarya</taxon>
        <taxon>Ascomycota</taxon>
        <taxon>Pezizomycotina</taxon>
        <taxon>Dothideomycetes</taxon>
        <taxon>Pleosporomycetidae</taxon>
        <taxon>Pleosporales</taxon>
        <taxon>Pleosporineae</taxon>
        <taxon>Phaeosphaeriaceae</taxon>
        <taxon>Paraphoma</taxon>
    </lineage>
</organism>
<dbReference type="InterPro" id="IPR010730">
    <property type="entry name" value="HET"/>
</dbReference>
<evidence type="ECO:0000313" key="3">
    <source>
        <dbReference type="Proteomes" id="UP000813461"/>
    </source>
</evidence>
<proteinExistence type="predicted"/>
<protein>
    <submittedName>
        <fullName evidence="2">Heterokaryon incompatibility protein-domain-containing protein</fullName>
    </submittedName>
</protein>
<dbReference type="OrthoDB" id="5125733at2759"/>
<sequence length="489" mass="55166">MPQETPLPRRLLDLSCFSDTVRQIQLCISSPNDQGRYAALSYCWGYSQPVVTTHENLSQYLLAIQFDSLPQTLQDAVKTTKAIGLSYLWIDALCIIQDSELDKQREIANMAKIYQNASCTLVAACTTSSAEGFLEVRDGTPPALEIPVGCDSGELGTLSLLPTYQSPRFEALHARAWTLQEIILSPRLLIFGKDCVGWKCTAADYGMYRWTDWNGYCAERGLTTIRVGPDGEIIRPRISVYSPEVHTYRSSQQAERLPQLFRIWKDLIKDYSTRSMTNEEDKLNAIAGIVTYFQEQMNDVYLAGLWKKHLLYELSWYIEGANRPSSKRAPSWSWMALEGPISFQYDLCGWYTPIATVISCSVNQVALSAPFSKVAGGTLILSGRFGSLPSRTRVCSSAYKYRWDMIADNVQRVWTDCEVNGLSGFEYFGLATCVMETADGQDDGERSTWGLILKRIPDCHPQNPVYERVGWFNSSYWKASHSRSEVTIV</sequence>
<keyword evidence="3" id="KW-1185">Reference proteome</keyword>
<dbReference type="PANTHER" id="PTHR33112">
    <property type="entry name" value="DOMAIN PROTEIN, PUTATIVE-RELATED"/>
    <property type="match status" value="1"/>
</dbReference>
<gene>
    <name evidence="2" type="ORF">FB567DRAFT_516962</name>
</gene>
<reference evidence="2" key="1">
    <citation type="journal article" date="2021" name="Nat. Commun.">
        <title>Genetic determinants of endophytism in the Arabidopsis root mycobiome.</title>
        <authorList>
            <person name="Mesny F."/>
            <person name="Miyauchi S."/>
            <person name="Thiergart T."/>
            <person name="Pickel B."/>
            <person name="Atanasova L."/>
            <person name="Karlsson M."/>
            <person name="Huettel B."/>
            <person name="Barry K.W."/>
            <person name="Haridas S."/>
            <person name="Chen C."/>
            <person name="Bauer D."/>
            <person name="Andreopoulos W."/>
            <person name="Pangilinan J."/>
            <person name="LaButti K."/>
            <person name="Riley R."/>
            <person name="Lipzen A."/>
            <person name="Clum A."/>
            <person name="Drula E."/>
            <person name="Henrissat B."/>
            <person name="Kohler A."/>
            <person name="Grigoriev I.V."/>
            <person name="Martin F.M."/>
            <person name="Hacquard S."/>
        </authorList>
    </citation>
    <scope>NUCLEOTIDE SEQUENCE</scope>
    <source>
        <strain evidence="2">MPI-SDFR-AT-0120</strain>
    </source>
</reference>
<feature type="domain" description="Heterokaryon incompatibility" evidence="1">
    <location>
        <begin position="37"/>
        <end position="181"/>
    </location>
</feature>
<dbReference type="Proteomes" id="UP000813461">
    <property type="component" value="Unassembled WGS sequence"/>
</dbReference>
<dbReference type="Pfam" id="PF06985">
    <property type="entry name" value="HET"/>
    <property type="match status" value="1"/>
</dbReference>
<dbReference type="AlphaFoldDB" id="A0A8K0RDD4"/>
<comment type="caution">
    <text evidence="2">The sequence shown here is derived from an EMBL/GenBank/DDBJ whole genome shotgun (WGS) entry which is preliminary data.</text>
</comment>
<accession>A0A8K0RDD4</accession>